<evidence type="ECO:0000259" key="1">
    <source>
        <dbReference type="Pfam" id="PF09937"/>
    </source>
</evidence>
<dbReference type="InterPro" id="IPR018683">
    <property type="entry name" value="DUF2169"/>
</dbReference>
<dbReference type="EMBL" id="CP071091">
    <property type="protein sequence ID" value="QSQ11719.1"/>
    <property type="molecule type" value="Genomic_DNA"/>
</dbReference>
<dbReference type="RefSeq" id="WP_206713460.1">
    <property type="nucleotide sequence ID" value="NZ_CP071091.1"/>
</dbReference>
<name>A0ABX7N292_9BACT</name>
<dbReference type="Pfam" id="PF09937">
    <property type="entry name" value="DUF2169"/>
    <property type="match status" value="1"/>
</dbReference>
<proteinExistence type="predicted"/>
<sequence length="336" mass="37621">MWALRNQTAYAAERNWTRDKSGVHHWLVAVKAAFLVAPDGRLSLAEEQPPPVLSPEYRGEPGSSSLRYDSDLLAFKPVTDVLVEASAHAPGGKPTPSVPVALRFAQVRKSLVVHGTRVFMNGFAGVVPSKPVPFIERPIVYEWAYGGYDQPGRDAREHRMDPRNPVGKGIAVKPARLLGQPAPAIEYAEGPIEKMGPAGFGPIAAGWSPRRELGGTFDANWERKQKPLLPTDYDERFALSAPHDQRPDQHLRGGERMELVNLTPEGVLRFDLPKLYFVMTTWFGREAREHRARLATVFIDTARMRLELVWQSTLRVPPKDVDHLDQTDIEEKPFLS</sequence>
<organism evidence="2 3">
    <name type="scientific">Myxococcus landrumensis</name>
    <dbReference type="NCBI Taxonomy" id="2813577"/>
    <lineage>
        <taxon>Bacteria</taxon>
        <taxon>Pseudomonadati</taxon>
        <taxon>Myxococcota</taxon>
        <taxon>Myxococcia</taxon>
        <taxon>Myxococcales</taxon>
        <taxon>Cystobacterineae</taxon>
        <taxon>Myxococcaceae</taxon>
        <taxon>Myxococcus</taxon>
    </lineage>
</organism>
<reference evidence="2 3" key="1">
    <citation type="submission" date="2021-02" db="EMBL/GenBank/DDBJ databases">
        <title>De Novo genome assembly of isolated myxobacteria.</title>
        <authorList>
            <person name="Stevens D.C."/>
        </authorList>
    </citation>
    <scope>NUCLEOTIDE SEQUENCE [LARGE SCALE GENOMIC DNA]</scope>
    <source>
        <strain evidence="2 3">SCHIC003</strain>
    </source>
</reference>
<evidence type="ECO:0000313" key="2">
    <source>
        <dbReference type="EMBL" id="QSQ11719.1"/>
    </source>
</evidence>
<keyword evidence="3" id="KW-1185">Reference proteome</keyword>
<evidence type="ECO:0000313" key="3">
    <source>
        <dbReference type="Proteomes" id="UP000663090"/>
    </source>
</evidence>
<dbReference type="Proteomes" id="UP000663090">
    <property type="component" value="Chromosome"/>
</dbReference>
<feature type="domain" description="DUF2169" evidence="1">
    <location>
        <begin position="22"/>
        <end position="310"/>
    </location>
</feature>
<accession>A0ABX7N292</accession>
<protein>
    <submittedName>
        <fullName evidence="2">DUF2169 domain-containing protein</fullName>
    </submittedName>
</protein>
<gene>
    <name evidence="2" type="ORF">JY572_25390</name>
</gene>